<dbReference type="PANTHER" id="PTHR12173">
    <property type="entry name" value="GDNF SUBFAMILY OF TGF-BETA FAMILY"/>
    <property type="match status" value="1"/>
</dbReference>
<evidence type="ECO:0000256" key="5">
    <source>
        <dbReference type="ARBA" id="ARBA00023030"/>
    </source>
</evidence>
<keyword evidence="3" id="KW-0964">Secreted</keyword>
<dbReference type="GO" id="GO:0048731">
    <property type="term" value="P:system development"/>
    <property type="evidence" value="ECO:0007669"/>
    <property type="project" value="UniProtKB-ARBA"/>
</dbReference>
<evidence type="ECO:0000256" key="1">
    <source>
        <dbReference type="ARBA" id="ARBA00004613"/>
    </source>
</evidence>
<evidence type="ECO:0000256" key="2">
    <source>
        <dbReference type="ARBA" id="ARBA00009832"/>
    </source>
</evidence>
<dbReference type="EMBL" id="JAFBMS010000034">
    <property type="protein sequence ID" value="KAG9341541.1"/>
    <property type="molecule type" value="Genomic_DNA"/>
</dbReference>
<feature type="region of interest" description="Disordered" evidence="8">
    <location>
        <begin position="116"/>
        <end position="146"/>
    </location>
</feature>
<feature type="domain" description="TGF-beta family profile" evidence="10">
    <location>
        <begin position="121"/>
        <end position="240"/>
    </location>
</feature>
<keyword evidence="5 7" id="KW-0339">Growth factor</keyword>
<comment type="subcellular location">
    <subcellularLocation>
        <location evidence="1">Secreted</location>
    </subcellularLocation>
</comment>
<dbReference type="InterPro" id="IPR001839">
    <property type="entry name" value="TGF-b_C"/>
</dbReference>
<organism evidence="11 12">
    <name type="scientific">Albula glossodonta</name>
    <name type="common">roundjaw bonefish</name>
    <dbReference type="NCBI Taxonomy" id="121402"/>
    <lineage>
        <taxon>Eukaryota</taxon>
        <taxon>Metazoa</taxon>
        <taxon>Chordata</taxon>
        <taxon>Craniata</taxon>
        <taxon>Vertebrata</taxon>
        <taxon>Euteleostomi</taxon>
        <taxon>Actinopterygii</taxon>
        <taxon>Neopterygii</taxon>
        <taxon>Teleostei</taxon>
        <taxon>Albuliformes</taxon>
        <taxon>Albulidae</taxon>
        <taxon>Albula</taxon>
    </lineage>
</organism>
<dbReference type="InterPro" id="IPR029034">
    <property type="entry name" value="Cystine-knot_cytokine"/>
</dbReference>
<dbReference type="AlphaFoldDB" id="A0A8T2NR12"/>
<gene>
    <name evidence="11" type="ORF">JZ751_019047</name>
</gene>
<evidence type="ECO:0000256" key="6">
    <source>
        <dbReference type="ARBA" id="ARBA00023157"/>
    </source>
</evidence>
<comment type="similarity">
    <text evidence="2">Belongs to the TGF-beta family. GDNF subfamily.</text>
</comment>
<evidence type="ECO:0000313" key="12">
    <source>
        <dbReference type="Proteomes" id="UP000824540"/>
    </source>
</evidence>
<evidence type="ECO:0000313" key="11">
    <source>
        <dbReference type="EMBL" id="KAG9341541.1"/>
    </source>
</evidence>
<evidence type="ECO:0000256" key="3">
    <source>
        <dbReference type="ARBA" id="ARBA00022525"/>
    </source>
</evidence>
<name>A0A8T2NR12_9TELE</name>
<dbReference type="PROSITE" id="PS51362">
    <property type="entry name" value="TGF_BETA_2"/>
    <property type="match status" value="1"/>
</dbReference>
<evidence type="ECO:0000256" key="9">
    <source>
        <dbReference type="SAM" id="SignalP"/>
    </source>
</evidence>
<accession>A0A8T2NR12</accession>
<feature type="chain" id="PRO_5035866561" description="TGF-beta family profile domain-containing protein" evidence="9">
    <location>
        <begin position="16"/>
        <end position="241"/>
    </location>
</feature>
<protein>
    <recommendedName>
        <fullName evidence="10">TGF-beta family profile domain-containing protein</fullName>
    </recommendedName>
</protein>
<dbReference type="GO" id="GO:0030116">
    <property type="term" value="F:glial cell-derived neurotrophic factor receptor binding"/>
    <property type="evidence" value="ECO:0007669"/>
    <property type="project" value="InterPro"/>
</dbReference>
<evidence type="ECO:0000256" key="4">
    <source>
        <dbReference type="ARBA" id="ARBA00022729"/>
    </source>
</evidence>
<dbReference type="Pfam" id="PF00019">
    <property type="entry name" value="TGF_beta"/>
    <property type="match status" value="1"/>
</dbReference>
<sequence length="241" mass="27100">MWINSFLLLILPVNSSVQYGLRFSWEKVARQEKSFCVNSRCPVMLWVLASLLAVADGVLLREGRRADPSPIIGRGRNRVGWPPSDIPEVEELGEGRDIPSPWVNLFANPSLSEEVEDHQSRWTRSPSKPGSPKTPKQNRKSRGNRDCRIERKRISVRDLGLGYESDEVILFKYCVGTCEDSRKNYDVALKALVKKGTIPGKRVSTQPCCRPTRYDTVSFMNTKAAWETIDLLSAANCSCVG</sequence>
<feature type="compositionally biased region" description="Low complexity" evidence="8">
    <location>
        <begin position="125"/>
        <end position="135"/>
    </location>
</feature>
<evidence type="ECO:0000256" key="7">
    <source>
        <dbReference type="RuleBase" id="RU000354"/>
    </source>
</evidence>
<comment type="caution">
    <text evidence="11">The sequence shown here is derived from an EMBL/GenBank/DDBJ whole genome shotgun (WGS) entry which is preliminary data.</text>
</comment>
<evidence type="ECO:0000256" key="8">
    <source>
        <dbReference type="SAM" id="MobiDB-lite"/>
    </source>
</evidence>
<keyword evidence="4 9" id="KW-0732">Signal</keyword>
<proteinExistence type="inferred from homology"/>
<keyword evidence="6" id="KW-1015">Disulfide bond</keyword>
<dbReference type="Proteomes" id="UP000824540">
    <property type="component" value="Unassembled WGS sequence"/>
</dbReference>
<dbReference type="SUPFAM" id="SSF57501">
    <property type="entry name" value="Cystine-knot cytokines"/>
    <property type="match status" value="1"/>
</dbReference>
<dbReference type="PANTHER" id="PTHR12173:SF8">
    <property type="entry name" value="PERSEPHIN"/>
    <property type="match status" value="1"/>
</dbReference>
<evidence type="ECO:0000259" key="10">
    <source>
        <dbReference type="PROSITE" id="PS51362"/>
    </source>
</evidence>
<keyword evidence="12" id="KW-1185">Reference proteome</keyword>
<feature type="signal peptide" evidence="9">
    <location>
        <begin position="1"/>
        <end position="15"/>
    </location>
</feature>
<dbReference type="GO" id="GO:0008083">
    <property type="term" value="F:growth factor activity"/>
    <property type="evidence" value="ECO:0007669"/>
    <property type="project" value="UniProtKB-KW"/>
</dbReference>
<dbReference type="Gene3D" id="2.10.90.10">
    <property type="entry name" value="Cystine-knot cytokines"/>
    <property type="match status" value="1"/>
</dbReference>
<reference evidence="11" key="1">
    <citation type="thesis" date="2021" institute="BYU ScholarsArchive" country="Provo, UT, USA">
        <title>Applications of and Algorithms for Genome Assembly and Genomic Analyses with an Emphasis on Marine Teleosts.</title>
        <authorList>
            <person name="Pickett B.D."/>
        </authorList>
    </citation>
    <scope>NUCLEOTIDE SEQUENCE</scope>
    <source>
        <strain evidence="11">HI-2016</strain>
    </source>
</reference>
<dbReference type="GO" id="GO:0030971">
    <property type="term" value="F:receptor tyrosine kinase binding"/>
    <property type="evidence" value="ECO:0007669"/>
    <property type="project" value="InterPro"/>
</dbReference>
<dbReference type="OrthoDB" id="9936891at2759"/>
<dbReference type="InterPro" id="IPR043401">
    <property type="entry name" value="GDNF_fam"/>
</dbReference>
<dbReference type="GO" id="GO:0005576">
    <property type="term" value="C:extracellular region"/>
    <property type="evidence" value="ECO:0007669"/>
    <property type="project" value="UniProtKB-SubCell"/>
</dbReference>